<evidence type="ECO:0000259" key="1">
    <source>
        <dbReference type="Pfam" id="PF01593"/>
    </source>
</evidence>
<gene>
    <name evidence="2" type="ORF">V5N11_034943</name>
</gene>
<keyword evidence="3" id="KW-1185">Reference proteome</keyword>
<feature type="domain" description="Amine oxidase" evidence="1">
    <location>
        <begin position="6"/>
        <end position="103"/>
    </location>
</feature>
<dbReference type="Pfam" id="PF01593">
    <property type="entry name" value="Amino_oxidase"/>
    <property type="match status" value="1"/>
</dbReference>
<evidence type="ECO:0000313" key="3">
    <source>
        <dbReference type="Proteomes" id="UP001558713"/>
    </source>
</evidence>
<organism evidence="2 3">
    <name type="scientific">Cardamine amara subsp. amara</name>
    <dbReference type="NCBI Taxonomy" id="228776"/>
    <lineage>
        <taxon>Eukaryota</taxon>
        <taxon>Viridiplantae</taxon>
        <taxon>Streptophyta</taxon>
        <taxon>Embryophyta</taxon>
        <taxon>Tracheophyta</taxon>
        <taxon>Spermatophyta</taxon>
        <taxon>Magnoliopsida</taxon>
        <taxon>eudicotyledons</taxon>
        <taxon>Gunneridae</taxon>
        <taxon>Pentapetalae</taxon>
        <taxon>rosids</taxon>
        <taxon>malvids</taxon>
        <taxon>Brassicales</taxon>
        <taxon>Brassicaceae</taxon>
        <taxon>Cardamineae</taxon>
        <taxon>Cardamine</taxon>
    </lineage>
</organism>
<protein>
    <recommendedName>
        <fullName evidence="1">Amine oxidase domain-containing protein</fullName>
    </recommendedName>
</protein>
<reference evidence="2 3" key="1">
    <citation type="submission" date="2024-04" db="EMBL/GenBank/DDBJ databases">
        <title>Genome assembly C_amara_ONT_v2.</title>
        <authorList>
            <person name="Yant L."/>
            <person name="Moore C."/>
            <person name="Slenker M."/>
        </authorList>
    </citation>
    <scope>NUCLEOTIDE SEQUENCE [LARGE SCALE GENOMIC DNA]</scope>
    <source>
        <tissue evidence="2">Leaf</tissue>
    </source>
</reference>
<dbReference type="Proteomes" id="UP001558713">
    <property type="component" value="Unassembled WGS sequence"/>
</dbReference>
<comment type="caution">
    <text evidence="2">The sequence shown here is derived from an EMBL/GenBank/DDBJ whole genome shotgun (WGS) entry which is preliminary data.</text>
</comment>
<evidence type="ECO:0000313" key="2">
    <source>
        <dbReference type="EMBL" id="KAL1208227.1"/>
    </source>
</evidence>
<accession>A0ABD1AN93</accession>
<dbReference type="AlphaFoldDB" id="A0ABD1AN93"/>
<name>A0ABD1AN93_CARAN</name>
<dbReference type="InterPro" id="IPR002937">
    <property type="entry name" value="Amino_oxidase"/>
</dbReference>
<sequence length="113" mass="12635">MFKQNNASELMGTTDELIVEKAISYVSKCIKDFKKTIVMEADVQRFPQSLPHFFPGSYKHICMMRGSTSVRNMFVAGEWVINRHGSCSQEKAYVTGLEAANGVVDYVEEGGFA</sequence>
<proteinExistence type="predicted"/>
<dbReference type="EMBL" id="JBANAX010000456">
    <property type="protein sequence ID" value="KAL1208227.1"/>
    <property type="molecule type" value="Genomic_DNA"/>
</dbReference>